<evidence type="ECO:0000256" key="1">
    <source>
        <dbReference type="ARBA" id="ARBA00022490"/>
    </source>
</evidence>
<comment type="function">
    <text evidence="5">A translational regulator that binds mRNA to regulate translation initiation and/or mRNA stability. Usually binds in the 5'-UTR at or near the Shine-Dalgarno sequence preventing ribosome-binding, thus repressing translation. Its main target seems to be the major flagellin gene, while its function is anatagonized by FliW.</text>
</comment>
<organism evidence="6 7">
    <name type="scientific">Calycomorphotria hydatis</name>
    <dbReference type="NCBI Taxonomy" id="2528027"/>
    <lineage>
        <taxon>Bacteria</taxon>
        <taxon>Pseudomonadati</taxon>
        <taxon>Planctomycetota</taxon>
        <taxon>Planctomycetia</taxon>
        <taxon>Planctomycetales</taxon>
        <taxon>Planctomycetaceae</taxon>
        <taxon>Calycomorphotria</taxon>
    </lineage>
</organism>
<comment type="subcellular location">
    <subcellularLocation>
        <location evidence="5">Cytoplasm</location>
    </subcellularLocation>
</comment>
<evidence type="ECO:0000313" key="6">
    <source>
        <dbReference type="EMBL" id="QDT63011.1"/>
    </source>
</evidence>
<dbReference type="PANTHER" id="PTHR34984:SF1">
    <property type="entry name" value="CARBON STORAGE REGULATOR"/>
    <property type="match status" value="1"/>
</dbReference>
<keyword evidence="2 5" id="KW-0678">Repressor</keyword>
<keyword evidence="7" id="KW-1185">Reference proteome</keyword>
<reference evidence="6 7" key="1">
    <citation type="submission" date="2019-02" db="EMBL/GenBank/DDBJ databases">
        <title>Deep-cultivation of Planctomycetes and their phenomic and genomic characterization uncovers novel biology.</title>
        <authorList>
            <person name="Wiegand S."/>
            <person name="Jogler M."/>
            <person name="Boedeker C."/>
            <person name="Pinto D."/>
            <person name="Vollmers J."/>
            <person name="Rivas-Marin E."/>
            <person name="Kohn T."/>
            <person name="Peeters S.H."/>
            <person name="Heuer A."/>
            <person name="Rast P."/>
            <person name="Oberbeckmann S."/>
            <person name="Bunk B."/>
            <person name="Jeske O."/>
            <person name="Meyerdierks A."/>
            <person name="Storesund J.E."/>
            <person name="Kallscheuer N."/>
            <person name="Luecker S."/>
            <person name="Lage O.M."/>
            <person name="Pohl T."/>
            <person name="Merkel B.J."/>
            <person name="Hornburger P."/>
            <person name="Mueller R.-W."/>
            <person name="Bruemmer F."/>
            <person name="Labrenz M."/>
            <person name="Spormann A.M."/>
            <person name="Op den Camp H."/>
            <person name="Overmann J."/>
            <person name="Amann R."/>
            <person name="Jetten M.S.M."/>
            <person name="Mascher T."/>
            <person name="Medema M.H."/>
            <person name="Devos D.P."/>
            <person name="Kaster A.-K."/>
            <person name="Ovreas L."/>
            <person name="Rohde M."/>
            <person name="Galperin M.Y."/>
            <person name="Jogler C."/>
        </authorList>
    </citation>
    <scope>NUCLEOTIDE SEQUENCE [LARGE SCALE GENOMIC DNA]</scope>
    <source>
        <strain evidence="6 7">V22</strain>
    </source>
</reference>
<sequence length="63" mass="7186">MLVLSRKKNESVVIDDRIVITVVEIRGDKVRLGIEAPREVPVHRKEIYDAIQSERTTEEGTPT</sequence>
<accession>A0A517T3T7</accession>
<dbReference type="PANTHER" id="PTHR34984">
    <property type="entry name" value="CARBON STORAGE REGULATOR"/>
    <property type="match status" value="1"/>
</dbReference>
<dbReference type="GO" id="GO:0006402">
    <property type="term" value="P:mRNA catabolic process"/>
    <property type="evidence" value="ECO:0007669"/>
    <property type="project" value="InterPro"/>
</dbReference>
<dbReference type="GO" id="GO:0044781">
    <property type="term" value="P:bacterial-type flagellum organization"/>
    <property type="evidence" value="ECO:0007669"/>
    <property type="project" value="UniProtKB-KW"/>
</dbReference>
<dbReference type="InterPro" id="IPR036107">
    <property type="entry name" value="CsrA_sf"/>
</dbReference>
<dbReference type="KEGG" id="chya:V22_02090"/>
<keyword evidence="3 5" id="KW-0810">Translation regulation</keyword>
<keyword evidence="1 5" id="KW-0963">Cytoplasm</keyword>
<name>A0A517T3T7_9PLAN</name>
<gene>
    <name evidence="6" type="primary">csrA_1</name>
    <name evidence="5" type="synonym">csrA</name>
    <name evidence="6" type="ORF">V22_02090</name>
</gene>
<comment type="subunit">
    <text evidence="5">Homodimer; the beta-strands of each monomer intercalate to form a hydrophobic core, while the alpha-helices form wings that extend away from the core.</text>
</comment>
<dbReference type="EMBL" id="CP036316">
    <property type="protein sequence ID" value="QDT63011.1"/>
    <property type="molecule type" value="Genomic_DNA"/>
</dbReference>
<dbReference type="NCBIfam" id="TIGR00202">
    <property type="entry name" value="csrA"/>
    <property type="match status" value="1"/>
</dbReference>
<dbReference type="GO" id="GO:1902208">
    <property type="term" value="P:regulation of bacterial-type flagellum assembly"/>
    <property type="evidence" value="ECO:0007669"/>
    <property type="project" value="UniProtKB-UniRule"/>
</dbReference>
<dbReference type="Pfam" id="PF02599">
    <property type="entry name" value="CsrA"/>
    <property type="match status" value="1"/>
</dbReference>
<proteinExistence type="inferred from homology"/>
<evidence type="ECO:0000256" key="5">
    <source>
        <dbReference type="HAMAP-Rule" id="MF_00167"/>
    </source>
</evidence>
<keyword evidence="5" id="KW-1005">Bacterial flagellum biogenesis</keyword>
<dbReference type="GO" id="GO:0045947">
    <property type="term" value="P:negative regulation of translational initiation"/>
    <property type="evidence" value="ECO:0007669"/>
    <property type="project" value="UniProtKB-UniRule"/>
</dbReference>
<dbReference type="GO" id="GO:0048027">
    <property type="term" value="F:mRNA 5'-UTR binding"/>
    <property type="evidence" value="ECO:0007669"/>
    <property type="project" value="UniProtKB-UniRule"/>
</dbReference>
<dbReference type="SUPFAM" id="SSF117130">
    <property type="entry name" value="CsrA-like"/>
    <property type="match status" value="1"/>
</dbReference>
<comment type="similarity">
    <text evidence="5">Belongs to the CsrA/RsmA family.</text>
</comment>
<dbReference type="FunFam" id="2.60.40.4380:FF:000002">
    <property type="entry name" value="Translational regulator CsrA"/>
    <property type="match status" value="1"/>
</dbReference>
<evidence type="ECO:0000256" key="3">
    <source>
        <dbReference type="ARBA" id="ARBA00022845"/>
    </source>
</evidence>
<dbReference type="NCBIfam" id="NF002469">
    <property type="entry name" value="PRK01712.1"/>
    <property type="match status" value="1"/>
</dbReference>
<dbReference type="GO" id="GO:0005829">
    <property type="term" value="C:cytosol"/>
    <property type="evidence" value="ECO:0007669"/>
    <property type="project" value="TreeGrafter"/>
</dbReference>
<dbReference type="HAMAP" id="MF_00167">
    <property type="entry name" value="CsrA"/>
    <property type="match status" value="1"/>
</dbReference>
<dbReference type="Proteomes" id="UP000319976">
    <property type="component" value="Chromosome"/>
</dbReference>
<evidence type="ECO:0000256" key="2">
    <source>
        <dbReference type="ARBA" id="ARBA00022491"/>
    </source>
</evidence>
<keyword evidence="4 5" id="KW-0694">RNA-binding</keyword>
<evidence type="ECO:0000313" key="7">
    <source>
        <dbReference type="Proteomes" id="UP000319976"/>
    </source>
</evidence>
<protein>
    <recommendedName>
        <fullName evidence="5">Translational regulator CsrA</fullName>
    </recommendedName>
</protein>
<dbReference type="OrthoDB" id="9809061at2"/>
<dbReference type="AlphaFoldDB" id="A0A517T3T7"/>
<dbReference type="Gene3D" id="2.60.40.4380">
    <property type="entry name" value="Translational regulator CsrA"/>
    <property type="match status" value="1"/>
</dbReference>
<dbReference type="InterPro" id="IPR003751">
    <property type="entry name" value="CsrA"/>
</dbReference>
<dbReference type="RefSeq" id="WP_145258987.1">
    <property type="nucleotide sequence ID" value="NZ_CP036316.1"/>
</dbReference>
<dbReference type="GO" id="GO:0006109">
    <property type="term" value="P:regulation of carbohydrate metabolic process"/>
    <property type="evidence" value="ECO:0007669"/>
    <property type="project" value="InterPro"/>
</dbReference>
<evidence type="ECO:0000256" key="4">
    <source>
        <dbReference type="ARBA" id="ARBA00022884"/>
    </source>
</evidence>